<feature type="compositionally biased region" description="Low complexity" evidence="1">
    <location>
        <begin position="10"/>
        <end position="24"/>
    </location>
</feature>
<feature type="compositionally biased region" description="Polar residues" evidence="1">
    <location>
        <begin position="63"/>
        <end position="81"/>
    </location>
</feature>
<evidence type="ECO:0000256" key="1">
    <source>
        <dbReference type="SAM" id="MobiDB-lite"/>
    </source>
</evidence>
<dbReference type="AlphaFoldDB" id="A0A1Y3BM49"/>
<name>A0A1Y3BM49_EURMA</name>
<feature type="compositionally biased region" description="Low complexity" evidence="1">
    <location>
        <begin position="42"/>
        <end position="53"/>
    </location>
</feature>
<proteinExistence type="predicted"/>
<organism evidence="2 3">
    <name type="scientific">Euroglyphus maynei</name>
    <name type="common">Mayne's house dust mite</name>
    <dbReference type="NCBI Taxonomy" id="6958"/>
    <lineage>
        <taxon>Eukaryota</taxon>
        <taxon>Metazoa</taxon>
        <taxon>Ecdysozoa</taxon>
        <taxon>Arthropoda</taxon>
        <taxon>Chelicerata</taxon>
        <taxon>Arachnida</taxon>
        <taxon>Acari</taxon>
        <taxon>Acariformes</taxon>
        <taxon>Sarcoptiformes</taxon>
        <taxon>Astigmata</taxon>
        <taxon>Psoroptidia</taxon>
        <taxon>Analgoidea</taxon>
        <taxon>Pyroglyphidae</taxon>
        <taxon>Pyroglyphinae</taxon>
        <taxon>Euroglyphus</taxon>
    </lineage>
</organism>
<sequence>MVVNKTDTTSQASSPSNRDSSPPRKSARIAHKSPRRSPSPEPSIELSLASSPSTATFAIKSSGHPQATSTPIPTRQTTRTSGRLAGKK</sequence>
<reference evidence="2 3" key="1">
    <citation type="submission" date="2017-03" db="EMBL/GenBank/DDBJ databases">
        <title>Genome Survey of Euroglyphus maynei.</title>
        <authorList>
            <person name="Arlian L.G."/>
            <person name="Morgan M.S."/>
            <person name="Rider S.D."/>
        </authorList>
    </citation>
    <scope>NUCLEOTIDE SEQUENCE [LARGE SCALE GENOMIC DNA]</scope>
    <source>
        <strain evidence="2">Arlian Lab</strain>
        <tissue evidence="2">Whole body</tissue>
    </source>
</reference>
<feature type="compositionally biased region" description="Basic residues" evidence="1">
    <location>
        <begin position="25"/>
        <end position="35"/>
    </location>
</feature>
<dbReference type="EMBL" id="MUJZ01017085">
    <property type="protein sequence ID" value="OTF80676.1"/>
    <property type="molecule type" value="Genomic_DNA"/>
</dbReference>
<accession>A0A1Y3BM49</accession>
<feature type="region of interest" description="Disordered" evidence="1">
    <location>
        <begin position="1"/>
        <end position="88"/>
    </location>
</feature>
<evidence type="ECO:0000313" key="2">
    <source>
        <dbReference type="EMBL" id="OTF80676.1"/>
    </source>
</evidence>
<comment type="caution">
    <text evidence="2">The sequence shown here is derived from an EMBL/GenBank/DDBJ whole genome shotgun (WGS) entry which is preliminary data.</text>
</comment>
<protein>
    <submittedName>
        <fullName evidence="2">Uncharacterized protein</fullName>
    </submittedName>
</protein>
<keyword evidence="3" id="KW-1185">Reference proteome</keyword>
<dbReference type="Proteomes" id="UP000194236">
    <property type="component" value="Unassembled WGS sequence"/>
</dbReference>
<evidence type="ECO:0000313" key="3">
    <source>
        <dbReference type="Proteomes" id="UP000194236"/>
    </source>
</evidence>
<gene>
    <name evidence="2" type="ORF">BLA29_013935</name>
</gene>